<dbReference type="RefSeq" id="XP_046044050.1">
    <property type="nucleotide sequence ID" value="XM_046194018.1"/>
</dbReference>
<evidence type="ECO:0000313" key="1">
    <source>
        <dbReference type="EMBL" id="KAH7232390.1"/>
    </source>
</evidence>
<protein>
    <submittedName>
        <fullName evidence="1">Uncharacterized protein</fullName>
    </submittedName>
</protein>
<gene>
    <name evidence="1" type="ORF">BKA55DRAFT_581056</name>
</gene>
<dbReference type="AlphaFoldDB" id="A0A9P9G3D9"/>
<name>A0A9P9G3D9_FUSRE</name>
<proteinExistence type="predicted"/>
<keyword evidence="2" id="KW-1185">Reference proteome</keyword>
<organism evidence="1 2">
    <name type="scientific">Fusarium redolens</name>
    <dbReference type="NCBI Taxonomy" id="48865"/>
    <lineage>
        <taxon>Eukaryota</taxon>
        <taxon>Fungi</taxon>
        <taxon>Dikarya</taxon>
        <taxon>Ascomycota</taxon>
        <taxon>Pezizomycotina</taxon>
        <taxon>Sordariomycetes</taxon>
        <taxon>Hypocreomycetidae</taxon>
        <taxon>Hypocreales</taxon>
        <taxon>Nectriaceae</taxon>
        <taxon>Fusarium</taxon>
        <taxon>Fusarium redolens species complex</taxon>
    </lineage>
</organism>
<evidence type="ECO:0000313" key="2">
    <source>
        <dbReference type="Proteomes" id="UP000720189"/>
    </source>
</evidence>
<dbReference type="GeneID" id="70223972"/>
<comment type="caution">
    <text evidence="1">The sequence shown here is derived from an EMBL/GenBank/DDBJ whole genome shotgun (WGS) entry which is preliminary data.</text>
</comment>
<dbReference type="Proteomes" id="UP000720189">
    <property type="component" value="Unassembled WGS sequence"/>
</dbReference>
<reference evidence="1" key="1">
    <citation type="journal article" date="2021" name="Nat. Commun.">
        <title>Genetic determinants of endophytism in the Arabidopsis root mycobiome.</title>
        <authorList>
            <person name="Mesny F."/>
            <person name="Miyauchi S."/>
            <person name="Thiergart T."/>
            <person name="Pickel B."/>
            <person name="Atanasova L."/>
            <person name="Karlsson M."/>
            <person name="Huettel B."/>
            <person name="Barry K.W."/>
            <person name="Haridas S."/>
            <person name="Chen C."/>
            <person name="Bauer D."/>
            <person name="Andreopoulos W."/>
            <person name="Pangilinan J."/>
            <person name="LaButti K."/>
            <person name="Riley R."/>
            <person name="Lipzen A."/>
            <person name="Clum A."/>
            <person name="Drula E."/>
            <person name="Henrissat B."/>
            <person name="Kohler A."/>
            <person name="Grigoriev I.V."/>
            <person name="Martin F.M."/>
            <person name="Hacquard S."/>
        </authorList>
    </citation>
    <scope>NUCLEOTIDE SEQUENCE</scope>
    <source>
        <strain evidence="1">MPI-CAGE-AT-0023</strain>
    </source>
</reference>
<accession>A0A9P9G3D9</accession>
<sequence length="78" mass="8886">MIERMTSNKAGWALRLISSRLWLLCKMSLWSLNALGLKIESSAYSGIFLNGMPSFSSTTKTCKRFWWKSNSFNAFVAI</sequence>
<dbReference type="EMBL" id="JAGMUX010000019">
    <property type="protein sequence ID" value="KAH7232390.1"/>
    <property type="molecule type" value="Genomic_DNA"/>
</dbReference>